<evidence type="ECO:0000313" key="6">
    <source>
        <dbReference type="EMBL" id="HAE48926.1"/>
    </source>
</evidence>
<dbReference type="InterPro" id="IPR030678">
    <property type="entry name" value="Peptide/Ni-bd"/>
</dbReference>
<feature type="chain" id="PRO_5017640927" evidence="4">
    <location>
        <begin position="27"/>
        <end position="496"/>
    </location>
</feature>
<feature type="signal peptide" evidence="4">
    <location>
        <begin position="1"/>
        <end position="26"/>
    </location>
</feature>
<dbReference type="InterPro" id="IPR039424">
    <property type="entry name" value="SBP_5"/>
</dbReference>
<dbReference type="GO" id="GO:0015833">
    <property type="term" value="P:peptide transport"/>
    <property type="evidence" value="ECO:0007669"/>
    <property type="project" value="TreeGrafter"/>
</dbReference>
<dbReference type="PANTHER" id="PTHR30290:SF38">
    <property type="entry name" value="D,D-DIPEPTIDE-BINDING PERIPLASMIC PROTEIN DDPA-RELATED"/>
    <property type="match status" value="1"/>
</dbReference>
<dbReference type="AlphaFoldDB" id="A0A3B9IMG8"/>
<dbReference type="SUPFAM" id="SSF53850">
    <property type="entry name" value="Periplasmic binding protein-like II"/>
    <property type="match status" value="1"/>
</dbReference>
<evidence type="ECO:0000256" key="4">
    <source>
        <dbReference type="SAM" id="SignalP"/>
    </source>
</evidence>
<dbReference type="CDD" id="cd08494">
    <property type="entry name" value="PBP2_NikA_DppA_OppA_like_6"/>
    <property type="match status" value="1"/>
</dbReference>
<organism evidence="6 7">
    <name type="scientific">Tistrella mobilis</name>
    <dbReference type="NCBI Taxonomy" id="171437"/>
    <lineage>
        <taxon>Bacteria</taxon>
        <taxon>Pseudomonadati</taxon>
        <taxon>Pseudomonadota</taxon>
        <taxon>Alphaproteobacteria</taxon>
        <taxon>Geminicoccales</taxon>
        <taxon>Geminicoccaceae</taxon>
        <taxon>Tistrella</taxon>
    </lineage>
</organism>
<gene>
    <name evidence="6" type="ORF">DCK97_16030</name>
</gene>
<dbReference type="Gene3D" id="3.10.105.10">
    <property type="entry name" value="Dipeptide-binding Protein, Domain 3"/>
    <property type="match status" value="1"/>
</dbReference>
<sequence>MGTIKPWLAAALLGTAVAFGPAAAFAAKDTFSIGAVLEPPHLDPTAGAAAAIDEVVHINIFEGLVRLDEHGAIQPLLAESWTISDDNLTYTFKLRQGVKFHDGTTFDSADVKFSFERAMAPNSVNAQKGLFAPIASIETPDPFTVVLKLKQVVGAMLQNLAWGDAVIVAPESAGESEKSKPIGTGPFKFKEWVKGDRVELVRNDEYWGEKAGIREATFRFIPDPAAATTAIMAGDIDAFANFPSPENLPQLEADPRFKVSVGTTEGEIILALNNGIKPLNDIRIRRALSYAIDRQAVIDGQFGYGTPIGSHFAPHAPGYVDLTGRYPYDPAKAKALLAEAGYPNGFKTAITLPPQPYARRGGEIIAAMLAEVGVTAELIPIEWAQWLDQVFKNKAYAMTIISHSEPMDINIYARDNYYFNYKSSAFKDLIAKIDVTVDPKEREQLYGDAQRMITEDAVNVFLYQMPQYGVWNAKVEGLWTDRPFQVNDLTKVHWTE</sequence>
<dbReference type="PIRSF" id="PIRSF002741">
    <property type="entry name" value="MppA"/>
    <property type="match status" value="1"/>
</dbReference>
<name>A0A3B9IMG8_9PROT</name>
<accession>A0A3B9IMG8</accession>
<dbReference type="PANTHER" id="PTHR30290">
    <property type="entry name" value="PERIPLASMIC BINDING COMPONENT OF ABC TRANSPORTER"/>
    <property type="match status" value="1"/>
</dbReference>
<dbReference type="Proteomes" id="UP000257706">
    <property type="component" value="Unassembled WGS sequence"/>
</dbReference>
<comment type="similarity">
    <text evidence="2">Belongs to the bacterial solute-binding protein 5 family.</text>
</comment>
<evidence type="ECO:0000256" key="1">
    <source>
        <dbReference type="ARBA" id="ARBA00004418"/>
    </source>
</evidence>
<dbReference type="InterPro" id="IPR000914">
    <property type="entry name" value="SBP_5_dom"/>
</dbReference>
<comment type="caution">
    <text evidence="6">The sequence shown here is derived from an EMBL/GenBank/DDBJ whole genome shotgun (WGS) entry which is preliminary data.</text>
</comment>
<evidence type="ECO:0000259" key="5">
    <source>
        <dbReference type="Pfam" id="PF00496"/>
    </source>
</evidence>
<dbReference type="Gene3D" id="3.90.76.10">
    <property type="entry name" value="Dipeptide-binding Protein, Domain 1"/>
    <property type="match status" value="1"/>
</dbReference>
<dbReference type="GO" id="GO:0030288">
    <property type="term" value="C:outer membrane-bounded periplasmic space"/>
    <property type="evidence" value="ECO:0007669"/>
    <property type="project" value="UniProtKB-ARBA"/>
</dbReference>
<keyword evidence="3 4" id="KW-0732">Signal</keyword>
<dbReference type="Gene3D" id="3.40.190.10">
    <property type="entry name" value="Periplasmic binding protein-like II"/>
    <property type="match status" value="1"/>
</dbReference>
<protein>
    <submittedName>
        <fullName evidence="6">ABC transporter substrate-binding protein</fullName>
    </submittedName>
</protein>
<comment type="subcellular location">
    <subcellularLocation>
        <location evidence="1">Periplasm</location>
    </subcellularLocation>
</comment>
<evidence type="ECO:0000256" key="3">
    <source>
        <dbReference type="ARBA" id="ARBA00022729"/>
    </source>
</evidence>
<reference evidence="6 7" key="1">
    <citation type="journal article" date="2018" name="Nat. Biotechnol.">
        <title>A standardized bacterial taxonomy based on genome phylogeny substantially revises the tree of life.</title>
        <authorList>
            <person name="Parks D.H."/>
            <person name="Chuvochina M."/>
            <person name="Waite D.W."/>
            <person name="Rinke C."/>
            <person name="Skarshewski A."/>
            <person name="Chaumeil P.A."/>
            <person name="Hugenholtz P."/>
        </authorList>
    </citation>
    <scope>NUCLEOTIDE SEQUENCE [LARGE SCALE GENOMIC DNA]</scope>
    <source>
        <strain evidence="6">UBA8739</strain>
    </source>
</reference>
<feature type="domain" description="Solute-binding protein family 5" evidence="5">
    <location>
        <begin position="73"/>
        <end position="402"/>
    </location>
</feature>
<dbReference type="EMBL" id="DMAI01000260">
    <property type="protein sequence ID" value="HAE48926.1"/>
    <property type="molecule type" value="Genomic_DNA"/>
</dbReference>
<dbReference type="Pfam" id="PF00496">
    <property type="entry name" value="SBP_bac_5"/>
    <property type="match status" value="1"/>
</dbReference>
<dbReference type="GO" id="GO:0043190">
    <property type="term" value="C:ATP-binding cassette (ABC) transporter complex"/>
    <property type="evidence" value="ECO:0007669"/>
    <property type="project" value="InterPro"/>
</dbReference>
<proteinExistence type="inferred from homology"/>
<evidence type="ECO:0000313" key="7">
    <source>
        <dbReference type="Proteomes" id="UP000257706"/>
    </source>
</evidence>
<evidence type="ECO:0000256" key="2">
    <source>
        <dbReference type="ARBA" id="ARBA00005695"/>
    </source>
</evidence>
<dbReference type="GO" id="GO:1904680">
    <property type="term" value="F:peptide transmembrane transporter activity"/>
    <property type="evidence" value="ECO:0007669"/>
    <property type="project" value="TreeGrafter"/>
</dbReference>